<proteinExistence type="predicted"/>
<evidence type="ECO:0000313" key="3">
    <source>
        <dbReference type="Proteomes" id="UP000754495"/>
    </source>
</evidence>
<keyword evidence="1" id="KW-0812">Transmembrane</keyword>
<dbReference type="Proteomes" id="UP000754495">
    <property type="component" value="Unassembled WGS sequence"/>
</dbReference>
<dbReference type="RefSeq" id="WP_167118866.1">
    <property type="nucleotide sequence ID" value="NZ_JAANOU010000001.1"/>
</dbReference>
<dbReference type="InterPro" id="IPR046264">
    <property type="entry name" value="DUF6297"/>
</dbReference>
<keyword evidence="1" id="KW-0472">Membrane</keyword>
<accession>A0ABX0SYR9</accession>
<gene>
    <name evidence="2" type="ORF">FHX46_004642</name>
</gene>
<dbReference type="Pfam" id="PF19814">
    <property type="entry name" value="DUF6297"/>
    <property type="match status" value="1"/>
</dbReference>
<evidence type="ECO:0000256" key="1">
    <source>
        <dbReference type="SAM" id="Phobius"/>
    </source>
</evidence>
<comment type="caution">
    <text evidence="2">The sequence shown here is derived from an EMBL/GenBank/DDBJ whole genome shotgun (WGS) entry which is preliminary data.</text>
</comment>
<feature type="transmembrane region" description="Helical" evidence="1">
    <location>
        <begin position="290"/>
        <end position="307"/>
    </location>
</feature>
<evidence type="ECO:0008006" key="4">
    <source>
        <dbReference type="Google" id="ProtNLM"/>
    </source>
</evidence>
<feature type="transmembrane region" description="Helical" evidence="1">
    <location>
        <begin position="90"/>
        <end position="111"/>
    </location>
</feature>
<name>A0ABX0SYR9_9PSEU</name>
<feature type="transmembrane region" description="Helical" evidence="1">
    <location>
        <begin position="117"/>
        <end position="138"/>
    </location>
</feature>
<feature type="transmembrane region" description="Helical" evidence="1">
    <location>
        <begin position="266"/>
        <end position="284"/>
    </location>
</feature>
<sequence>MIDDRVTVWLCALLGVGFLSVPVTHVQELRAQFLGAGAPPHWAGAAVLAVSVLLAGWSLVRKRFAWADPAWLTWSDFDGSRTRVLYHRLLRVWAARFAVVAYLTVVVGLLLGMSWPVAQASVFVLAAGAALVVAWPGVHSGRADLVRRFRERMVRRTAWAFLDPWALLPSGRAVAWRAVLSGRLLVVRFVVAGMLARGRSLPVALALVAVAALAHVLFPAVDPAWWLGLGAYGAGMPFAGGLAALTRSRGLRRWVGHSDREIRVTAAVVLMLFMAAWAGLAVALGVSLTGHGALALVVAAAAVVRTVTRSGMDFGNLGVTSVAGILMPVGLLVQTLHGPDLLVICLLLLGTGALLAVPVSLALSAAATIGFRTPRPG</sequence>
<reference evidence="2 3" key="1">
    <citation type="submission" date="2020-03" db="EMBL/GenBank/DDBJ databases">
        <title>Sequencing the genomes of 1000 actinobacteria strains.</title>
        <authorList>
            <person name="Klenk H.-P."/>
        </authorList>
    </citation>
    <scope>NUCLEOTIDE SEQUENCE [LARGE SCALE GENOMIC DNA]</scope>
    <source>
        <strain evidence="2 3">DSM 45668</strain>
    </source>
</reference>
<feature type="transmembrane region" description="Helical" evidence="1">
    <location>
        <begin position="42"/>
        <end position="60"/>
    </location>
</feature>
<keyword evidence="1" id="KW-1133">Transmembrane helix</keyword>
<feature type="transmembrane region" description="Helical" evidence="1">
    <location>
        <begin position="201"/>
        <end position="218"/>
    </location>
</feature>
<feature type="transmembrane region" description="Helical" evidence="1">
    <location>
        <begin position="314"/>
        <end position="335"/>
    </location>
</feature>
<feature type="transmembrane region" description="Helical" evidence="1">
    <location>
        <begin position="224"/>
        <end position="245"/>
    </location>
</feature>
<organism evidence="2 3">
    <name type="scientific">Amycolatopsis viridis</name>
    <dbReference type="NCBI Taxonomy" id="185678"/>
    <lineage>
        <taxon>Bacteria</taxon>
        <taxon>Bacillati</taxon>
        <taxon>Actinomycetota</taxon>
        <taxon>Actinomycetes</taxon>
        <taxon>Pseudonocardiales</taxon>
        <taxon>Pseudonocardiaceae</taxon>
        <taxon>Amycolatopsis</taxon>
    </lineage>
</organism>
<keyword evidence="3" id="KW-1185">Reference proteome</keyword>
<feature type="transmembrane region" description="Helical" evidence="1">
    <location>
        <begin position="341"/>
        <end position="371"/>
    </location>
</feature>
<dbReference type="EMBL" id="JAANOU010000001">
    <property type="protein sequence ID" value="NIH82112.1"/>
    <property type="molecule type" value="Genomic_DNA"/>
</dbReference>
<evidence type="ECO:0000313" key="2">
    <source>
        <dbReference type="EMBL" id="NIH82112.1"/>
    </source>
</evidence>
<protein>
    <recommendedName>
        <fullName evidence="4">Integral membrane protein</fullName>
    </recommendedName>
</protein>